<accession>A0ABS0U3G7</accession>
<dbReference type="RefSeq" id="WP_198689206.1">
    <property type="nucleotide sequence ID" value="NZ_CAWPUD010000024.1"/>
</dbReference>
<evidence type="ECO:0000313" key="3">
    <source>
        <dbReference type="Proteomes" id="UP000696184"/>
    </source>
</evidence>
<gene>
    <name evidence="2" type="ORF">H8A87_06690</name>
</gene>
<keyword evidence="1" id="KW-0472">Membrane</keyword>
<keyword evidence="3" id="KW-1185">Reference proteome</keyword>
<comment type="caution">
    <text evidence="2">The sequence shown here is derived from an EMBL/GenBank/DDBJ whole genome shotgun (WGS) entry which is preliminary data.</text>
</comment>
<dbReference type="Proteomes" id="UP000696184">
    <property type="component" value="Unassembled WGS sequence"/>
</dbReference>
<proteinExistence type="predicted"/>
<reference evidence="2 3" key="1">
    <citation type="submission" date="2020-08" db="EMBL/GenBank/DDBJ databases">
        <title>Description of Xenorhabdus lircayensis sp. nov., the symbiotic bacterium associated with the entomopathogenic nematode Steirnernema unicornum.</title>
        <authorList>
            <person name="Castaneda-Alvarez C."/>
            <person name="Prodan S."/>
            <person name="Zamorano A."/>
            <person name="San-Blas E."/>
            <person name="Aballay E."/>
        </authorList>
    </citation>
    <scope>NUCLEOTIDE SEQUENCE [LARGE SCALE GENOMIC DNA]</scope>
    <source>
        <strain evidence="2 3">VLS</strain>
    </source>
</reference>
<sequence length="101" mass="11098">MEDFLFFVAILFFLLFIVGLVKLNAVLMPSRKIAALVYLVIFVASIIAGAELFSSKQSMSQQSKNSNSIGKQSSHAATLPIEDFELAVKETLVKRAIIYGV</sequence>
<evidence type="ECO:0008006" key="4">
    <source>
        <dbReference type="Google" id="ProtNLM"/>
    </source>
</evidence>
<protein>
    <recommendedName>
        <fullName evidence="4">Integral membrane protein</fullName>
    </recommendedName>
</protein>
<evidence type="ECO:0000256" key="1">
    <source>
        <dbReference type="SAM" id="Phobius"/>
    </source>
</evidence>
<name>A0ABS0U3G7_9GAMM</name>
<keyword evidence="1" id="KW-0812">Transmembrane</keyword>
<evidence type="ECO:0000313" key="2">
    <source>
        <dbReference type="EMBL" id="MBI6548414.1"/>
    </source>
</evidence>
<organism evidence="2 3">
    <name type="scientific">Xenorhabdus lircayensis</name>
    <dbReference type="NCBI Taxonomy" id="2763499"/>
    <lineage>
        <taxon>Bacteria</taxon>
        <taxon>Pseudomonadati</taxon>
        <taxon>Pseudomonadota</taxon>
        <taxon>Gammaproteobacteria</taxon>
        <taxon>Enterobacterales</taxon>
        <taxon>Morganellaceae</taxon>
        <taxon>Xenorhabdus</taxon>
    </lineage>
</organism>
<feature type="transmembrane region" description="Helical" evidence="1">
    <location>
        <begin position="33"/>
        <end position="54"/>
    </location>
</feature>
<dbReference type="EMBL" id="JACOII010000027">
    <property type="protein sequence ID" value="MBI6548414.1"/>
    <property type="molecule type" value="Genomic_DNA"/>
</dbReference>
<keyword evidence="1" id="KW-1133">Transmembrane helix</keyword>